<proteinExistence type="predicted"/>
<reference evidence="2" key="1">
    <citation type="journal article" date="2020" name="Stud. Mycol.">
        <title>101 Dothideomycetes genomes: a test case for predicting lifestyles and emergence of pathogens.</title>
        <authorList>
            <person name="Haridas S."/>
            <person name="Albert R."/>
            <person name="Binder M."/>
            <person name="Bloem J."/>
            <person name="Labutti K."/>
            <person name="Salamov A."/>
            <person name="Andreopoulos B."/>
            <person name="Baker S."/>
            <person name="Barry K."/>
            <person name="Bills G."/>
            <person name="Bluhm B."/>
            <person name="Cannon C."/>
            <person name="Castanera R."/>
            <person name="Culley D."/>
            <person name="Daum C."/>
            <person name="Ezra D."/>
            <person name="Gonzalez J."/>
            <person name="Henrissat B."/>
            <person name="Kuo A."/>
            <person name="Liang C."/>
            <person name="Lipzen A."/>
            <person name="Lutzoni F."/>
            <person name="Magnuson J."/>
            <person name="Mondo S."/>
            <person name="Nolan M."/>
            <person name="Ohm R."/>
            <person name="Pangilinan J."/>
            <person name="Park H.-J."/>
            <person name="Ramirez L."/>
            <person name="Alfaro M."/>
            <person name="Sun H."/>
            <person name="Tritt A."/>
            <person name="Yoshinaga Y."/>
            <person name="Zwiers L.-H."/>
            <person name="Turgeon B."/>
            <person name="Goodwin S."/>
            <person name="Spatafora J."/>
            <person name="Crous P."/>
            <person name="Grigoriev I."/>
        </authorList>
    </citation>
    <scope>NUCLEOTIDE SEQUENCE</scope>
    <source>
        <strain evidence="2">CBS 121167</strain>
    </source>
</reference>
<organism evidence="2 3">
    <name type="scientific">Aplosporella prunicola CBS 121167</name>
    <dbReference type="NCBI Taxonomy" id="1176127"/>
    <lineage>
        <taxon>Eukaryota</taxon>
        <taxon>Fungi</taxon>
        <taxon>Dikarya</taxon>
        <taxon>Ascomycota</taxon>
        <taxon>Pezizomycotina</taxon>
        <taxon>Dothideomycetes</taxon>
        <taxon>Dothideomycetes incertae sedis</taxon>
        <taxon>Botryosphaeriales</taxon>
        <taxon>Aplosporellaceae</taxon>
        <taxon>Aplosporella</taxon>
    </lineage>
</organism>
<dbReference type="GeneID" id="54297239"/>
<sequence length="113" mass="12786">MHAKQRKAKQSKAKQSKAKQATLLAHTQNCHTHATHRHRHNHNHSRHTHASNKPFPPLSDPSDRFIALALPSLNPSFSHVSTPTHPPHRRRDNGHPCGEWGCVVYGTLRYVPP</sequence>
<feature type="region of interest" description="Disordered" evidence="1">
    <location>
        <begin position="1"/>
        <end position="99"/>
    </location>
</feature>
<dbReference type="RefSeq" id="XP_033401656.1">
    <property type="nucleotide sequence ID" value="XM_033539743.1"/>
</dbReference>
<evidence type="ECO:0000313" key="3">
    <source>
        <dbReference type="Proteomes" id="UP000799438"/>
    </source>
</evidence>
<evidence type="ECO:0000256" key="1">
    <source>
        <dbReference type="SAM" id="MobiDB-lite"/>
    </source>
</evidence>
<accession>A0A6A6BRV0</accession>
<feature type="non-terminal residue" evidence="2">
    <location>
        <position position="113"/>
    </location>
</feature>
<name>A0A6A6BRV0_9PEZI</name>
<dbReference type="EMBL" id="ML995476">
    <property type="protein sequence ID" value="KAF2145944.1"/>
    <property type="molecule type" value="Genomic_DNA"/>
</dbReference>
<feature type="compositionally biased region" description="Polar residues" evidence="1">
    <location>
        <begin position="73"/>
        <end position="83"/>
    </location>
</feature>
<evidence type="ECO:0000313" key="2">
    <source>
        <dbReference type="EMBL" id="KAF2145944.1"/>
    </source>
</evidence>
<keyword evidence="3" id="KW-1185">Reference proteome</keyword>
<feature type="compositionally biased region" description="Basic residues" evidence="1">
    <location>
        <begin position="33"/>
        <end position="50"/>
    </location>
</feature>
<dbReference type="AlphaFoldDB" id="A0A6A6BRV0"/>
<gene>
    <name evidence="2" type="ORF">K452DRAFT_283239</name>
</gene>
<dbReference type="Proteomes" id="UP000799438">
    <property type="component" value="Unassembled WGS sequence"/>
</dbReference>
<protein>
    <submittedName>
        <fullName evidence="2">Uncharacterized protein</fullName>
    </submittedName>
</protein>
<feature type="compositionally biased region" description="Basic residues" evidence="1">
    <location>
        <begin position="1"/>
        <end position="17"/>
    </location>
</feature>